<dbReference type="Proteomes" id="UP000554286">
    <property type="component" value="Unassembled WGS sequence"/>
</dbReference>
<dbReference type="InterPro" id="IPR050246">
    <property type="entry name" value="Class_II_FBP_aldolase"/>
</dbReference>
<dbReference type="GO" id="GO:0016832">
    <property type="term" value="F:aldehyde-lyase activity"/>
    <property type="evidence" value="ECO:0007669"/>
    <property type="project" value="InterPro"/>
</dbReference>
<evidence type="ECO:0000256" key="1">
    <source>
        <dbReference type="ARBA" id="ARBA00005215"/>
    </source>
</evidence>
<dbReference type="SUPFAM" id="SSF51569">
    <property type="entry name" value="Aldolase"/>
    <property type="match status" value="1"/>
</dbReference>
<feature type="binding site" evidence="4">
    <location>
        <begin position="224"/>
        <end position="227"/>
    </location>
    <ligand>
        <name>dihydroxyacetone phosphate</name>
        <dbReference type="ChEBI" id="CHEBI:57642"/>
    </ligand>
</feature>
<gene>
    <name evidence="6" type="ORF">GGD89_002019</name>
</gene>
<feature type="binding site" evidence="4">
    <location>
        <begin position="203"/>
        <end position="205"/>
    </location>
    <ligand>
        <name>dihydroxyacetone phosphate</name>
        <dbReference type="ChEBI" id="CHEBI:57642"/>
    </ligand>
</feature>
<proteinExistence type="predicted"/>
<dbReference type="PIRSF" id="PIRSF001359">
    <property type="entry name" value="F_bP_aldolase_II"/>
    <property type="match status" value="1"/>
</dbReference>
<dbReference type="InterPro" id="IPR013785">
    <property type="entry name" value="Aldolase_TIM"/>
</dbReference>
<dbReference type="InterPro" id="IPR000771">
    <property type="entry name" value="FBA_II"/>
</dbReference>
<protein>
    <submittedName>
        <fullName evidence="6">Ketose-bisphosphate aldolase</fullName>
    </submittedName>
</protein>
<dbReference type="AlphaFoldDB" id="A0A7W6WA14"/>
<organism evidence="6 7">
    <name type="scientific">Roseospira visakhapatnamensis</name>
    <dbReference type="NCBI Taxonomy" id="390880"/>
    <lineage>
        <taxon>Bacteria</taxon>
        <taxon>Pseudomonadati</taxon>
        <taxon>Pseudomonadota</taxon>
        <taxon>Alphaproteobacteria</taxon>
        <taxon>Rhodospirillales</taxon>
        <taxon>Rhodospirillaceae</taxon>
        <taxon>Roseospira</taxon>
    </lineage>
</organism>
<evidence type="ECO:0000256" key="2">
    <source>
        <dbReference type="ARBA" id="ARBA00022567"/>
    </source>
</evidence>
<name>A0A7W6WA14_9PROT</name>
<feature type="binding site" evidence="5">
    <location>
        <position position="83"/>
    </location>
    <ligand>
        <name>Zn(2+)</name>
        <dbReference type="ChEBI" id="CHEBI:29105"/>
        <label>1</label>
        <note>catalytic</note>
    </ligand>
</feature>
<keyword evidence="5" id="KW-0862">Zinc</keyword>
<dbReference type="PANTHER" id="PTHR30304">
    <property type="entry name" value="D-TAGATOSE-1,6-BISPHOSPHATE ALDOLASE"/>
    <property type="match status" value="1"/>
</dbReference>
<evidence type="ECO:0000313" key="6">
    <source>
        <dbReference type="EMBL" id="MBB4266388.1"/>
    </source>
</evidence>
<dbReference type="PANTHER" id="PTHR30304:SF0">
    <property type="entry name" value="D-TAGATOSE-1,6-BISPHOSPHATE ALDOLASE SUBUNIT GATY-RELATED"/>
    <property type="match status" value="1"/>
</dbReference>
<sequence>MSQTPFADILQDARARRYAVPAFNAWTYQDALALVAAAERARSPLIVQTSGTCIRHNGLALSFQMVKKAVRSAKVPVAVHLDHGEDRRLICDAIHMGYDSVMYDGSKLPVDTNIENTRIIKAVAEAYGVSVEAEIGHVVKGAGDAEVLTAPDDALRFLAATRVDALAVAVGTRHGMQTQDAPLRLDALDALSAAVEVPLVLHGSSGVSDAELPTVARSAVCKVNIATRLRTVFIRALGEEAATYTGSDHIAFVMRAHEATIREATMIMELLGSANRC</sequence>
<comment type="caution">
    <text evidence="6">The sequence shown here is derived from an EMBL/GenBank/DDBJ whole genome shotgun (WGS) entry which is preliminary data.</text>
</comment>
<dbReference type="Pfam" id="PF01116">
    <property type="entry name" value="F_bP_aldolase"/>
    <property type="match status" value="1"/>
</dbReference>
<dbReference type="EMBL" id="JACIGK010000013">
    <property type="protein sequence ID" value="MBB4266388.1"/>
    <property type="molecule type" value="Genomic_DNA"/>
</dbReference>
<accession>A0A7W6WA14</accession>
<dbReference type="Gene3D" id="3.20.20.70">
    <property type="entry name" value="Aldolase class I"/>
    <property type="match status" value="1"/>
</dbReference>
<keyword evidence="5" id="KW-0479">Metal-binding</keyword>
<feature type="binding site" evidence="5">
    <location>
        <position position="104"/>
    </location>
    <ligand>
        <name>Zn(2+)</name>
        <dbReference type="ChEBI" id="CHEBI:29105"/>
        <label>2</label>
    </ligand>
</feature>
<comment type="cofactor">
    <cofactor evidence="5">
        <name>Zn(2+)</name>
        <dbReference type="ChEBI" id="CHEBI:29105"/>
    </cofactor>
    <text evidence="5">Binds 2 Zn(2+) ions per subunit. One is catalytic and the other provides a structural contribution.</text>
</comment>
<dbReference type="RefSeq" id="WP_184044743.1">
    <property type="nucleotide sequence ID" value="NZ_JACIGK010000013.1"/>
</dbReference>
<feature type="binding site" evidence="5">
    <location>
        <position position="134"/>
    </location>
    <ligand>
        <name>Zn(2+)</name>
        <dbReference type="ChEBI" id="CHEBI:29105"/>
        <label>2</label>
    </ligand>
</feature>
<dbReference type="GO" id="GO:0019253">
    <property type="term" value="P:reductive pentose-phosphate cycle"/>
    <property type="evidence" value="ECO:0007669"/>
    <property type="project" value="UniProtKB-UniPathway"/>
</dbReference>
<comment type="pathway">
    <text evidence="1">Carbohydrate biosynthesis; Calvin cycle.</text>
</comment>
<evidence type="ECO:0000256" key="4">
    <source>
        <dbReference type="PIRSR" id="PIRSR001359-2"/>
    </source>
</evidence>
<feature type="binding site" evidence="5">
    <location>
        <position position="202"/>
    </location>
    <ligand>
        <name>Zn(2+)</name>
        <dbReference type="ChEBI" id="CHEBI:29105"/>
        <label>1</label>
        <note>catalytic</note>
    </ligand>
</feature>
<dbReference type="UniPathway" id="UPA00116"/>
<feature type="binding site" evidence="5">
    <location>
        <position position="174"/>
    </location>
    <ligand>
        <name>Zn(2+)</name>
        <dbReference type="ChEBI" id="CHEBI:29105"/>
        <label>1</label>
        <note>catalytic</note>
    </ligand>
</feature>
<reference evidence="6 7" key="1">
    <citation type="submission" date="2020-08" db="EMBL/GenBank/DDBJ databases">
        <title>Genome sequencing of Purple Non-Sulfur Bacteria from various extreme environments.</title>
        <authorList>
            <person name="Mayer M."/>
        </authorList>
    </citation>
    <scope>NUCLEOTIDE SEQUENCE [LARGE SCALE GENOMIC DNA]</scope>
    <source>
        <strain evidence="6 7">JA131</strain>
    </source>
</reference>
<evidence type="ECO:0000256" key="5">
    <source>
        <dbReference type="PIRSR" id="PIRSR001359-3"/>
    </source>
</evidence>
<feature type="active site" description="Proton donor" evidence="3">
    <location>
        <position position="82"/>
    </location>
</feature>
<keyword evidence="2" id="KW-0113">Calvin cycle</keyword>
<evidence type="ECO:0000313" key="7">
    <source>
        <dbReference type="Proteomes" id="UP000554286"/>
    </source>
</evidence>
<keyword evidence="7" id="KW-1185">Reference proteome</keyword>
<dbReference type="GO" id="GO:0008270">
    <property type="term" value="F:zinc ion binding"/>
    <property type="evidence" value="ECO:0007669"/>
    <property type="project" value="InterPro"/>
</dbReference>
<feature type="binding site" evidence="4">
    <location>
        <position position="175"/>
    </location>
    <ligand>
        <name>dihydroxyacetone phosphate</name>
        <dbReference type="ChEBI" id="CHEBI:57642"/>
    </ligand>
</feature>
<evidence type="ECO:0000256" key="3">
    <source>
        <dbReference type="PIRSR" id="PIRSR001359-1"/>
    </source>
</evidence>